<reference evidence="3 4" key="1">
    <citation type="submission" date="2020-08" db="EMBL/GenBank/DDBJ databases">
        <title>Genomic Encyclopedia of Type Strains, Phase IV (KMG-IV): sequencing the most valuable type-strain genomes for metagenomic binning, comparative biology and taxonomic classification.</title>
        <authorList>
            <person name="Goeker M."/>
        </authorList>
    </citation>
    <scope>NUCLEOTIDE SEQUENCE [LARGE SCALE GENOMIC DNA]</scope>
    <source>
        <strain evidence="3 4">DSM 45615</strain>
    </source>
</reference>
<evidence type="ECO:0000313" key="3">
    <source>
        <dbReference type="EMBL" id="MBB5134371.1"/>
    </source>
</evidence>
<keyword evidence="4" id="KW-1185">Reference proteome</keyword>
<evidence type="ECO:0000256" key="1">
    <source>
        <dbReference type="ARBA" id="ARBA00007068"/>
    </source>
</evidence>
<dbReference type="GO" id="GO:0004177">
    <property type="term" value="F:aminopeptidase activity"/>
    <property type="evidence" value="ECO:0007669"/>
    <property type="project" value="UniProtKB-KW"/>
</dbReference>
<dbReference type="EMBL" id="JACHGN010000008">
    <property type="protein sequence ID" value="MBB5134371.1"/>
    <property type="molecule type" value="Genomic_DNA"/>
</dbReference>
<protein>
    <submittedName>
        <fullName evidence="3">L-aminopeptidase/D-esterase-like protein</fullName>
    </submittedName>
</protein>
<dbReference type="InterPro" id="IPR005321">
    <property type="entry name" value="Peptidase_S58_DmpA"/>
</dbReference>
<proteinExistence type="inferred from homology"/>
<accession>A0A840P940</accession>
<dbReference type="Proteomes" id="UP000578449">
    <property type="component" value="Unassembled WGS sequence"/>
</dbReference>
<dbReference type="PANTHER" id="PTHR36512:SF3">
    <property type="entry name" value="BLR5678 PROTEIN"/>
    <property type="match status" value="1"/>
</dbReference>
<comment type="similarity">
    <text evidence="1">Belongs to the peptidase S58 family.</text>
</comment>
<comment type="caution">
    <text evidence="3">The sequence shown here is derived from an EMBL/GenBank/DDBJ whole genome shotgun (WGS) entry which is preliminary data.</text>
</comment>
<keyword evidence="3" id="KW-0645">Protease</keyword>
<dbReference type="InterPro" id="IPR016117">
    <property type="entry name" value="ArgJ-like_dom_sf"/>
</dbReference>
<feature type="region of interest" description="Disordered" evidence="2">
    <location>
        <begin position="1"/>
        <end position="33"/>
    </location>
</feature>
<keyword evidence="3" id="KW-0378">Hydrolase</keyword>
<sequence>MTPSAEPRLAAPSAFAPDVAGNDDLPLTPQASPGRGVVPFDLPGVYVGTAEYAEGPTGCTVVHVPAGARTAVDARGGAVGLSGGYDFNHAICLAGGSVYGLAAAAGVSDELLARRRNQVRWDDLQIVSGAVIYDFSARDNAVSPDAALGRAALRNAKEGEFPVGRCGAGRSATAGKVEFGRAEFTGQGAAFRAYGDVKVLVATVVNSVGVVVDRDGAIVRGNYHSAEGVRRHPAEDYAAMIGRPDAPAPVPGNTTLTVLVTNVRLPERELNQLGRQVHGSMQRGIQPFHTENDGDVLFTMTTDEVDLTGVRSTGLATLAAEVAWDAILDAAR</sequence>
<dbReference type="PANTHER" id="PTHR36512">
    <property type="entry name" value="D-AMINOPEPTIDASE"/>
    <property type="match status" value="1"/>
</dbReference>
<dbReference type="RefSeq" id="WP_185051285.1">
    <property type="nucleotide sequence ID" value="NZ_BAABIX010000007.1"/>
</dbReference>
<gene>
    <name evidence="3" type="ORF">HNP84_004103</name>
</gene>
<name>A0A840P940_9ACTN</name>
<evidence type="ECO:0000256" key="2">
    <source>
        <dbReference type="SAM" id="MobiDB-lite"/>
    </source>
</evidence>
<dbReference type="Gene3D" id="3.60.70.12">
    <property type="entry name" value="L-amino peptidase D-ALA esterase/amidase"/>
    <property type="match status" value="1"/>
</dbReference>
<organism evidence="3 4">
    <name type="scientific">Thermocatellispora tengchongensis</name>
    <dbReference type="NCBI Taxonomy" id="1073253"/>
    <lineage>
        <taxon>Bacteria</taxon>
        <taxon>Bacillati</taxon>
        <taxon>Actinomycetota</taxon>
        <taxon>Actinomycetes</taxon>
        <taxon>Streptosporangiales</taxon>
        <taxon>Streptosporangiaceae</taxon>
        <taxon>Thermocatellispora</taxon>
    </lineage>
</organism>
<dbReference type="Pfam" id="PF03576">
    <property type="entry name" value="Peptidase_S58"/>
    <property type="match status" value="1"/>
</dbReference>
<dbReference type="AlphaFoldDB" id="A0A840P940"/>
<dbReference type="SUPFAM" id="SSF56266">
    <property type="entry name" value="DmpA/ArgJ-like"/>
    <property type="match status" value="1"/>
</dbReference>
<evidence type="ECO:0000313" key="4">
    <source>
        <dbReference type="Proteomes" id="UP000578449"/>
    </source>
</evidence>
<keyword evidence="3" id="KW-0031">Aminopeptidase</keyword>